<evidence type="ECO:0000313" key="2">
    <source>
        <dbReference type="EMBL" id="GJT61618.1"/>
    </source>
</evidence>
<dbReference type="Gene3D" id="3.60.10.10">
    <property type="entry name" value="Endonuclease/exonuclease/phosphatase"/>
    <property type="match status" value="1"/>
</dbReference>
<dbReference type="InterPro" id="IPR000477">
    <property type="entry name" value="RT_dom"/>
</dbReference>
<dbReference type="Pfam" id="PF13966">
    <property type="entry name" value="zf-RVT"/>
    <property type="match status" value="1"/>
</dbReference>
<evidence type="ECO:0000313" key="3">
    <source>
        <dbReference type="Proteomes" id="UP001151760"/>
    </source>
</evidence>
<keyword evidence="2" id="KW-0695">RNA-directed DNA polymerase</keyword>
<gene>
    <name evidence="2" type="ORF">Tco_1005151</name>
</gene>
<reference evidence="2" key="1">
    <citation type="journal article" date="2022" name="Int. J. Mol. Sci.">
        <title>Draft Genome of Tanacetum Coccineum: Genomic Comparison of Closely Related Tanacetum-Family Plants.</title>
        <authorList>
            <person name="Yamashiro T."/>
            <person name="Shiraishi A."/>
            <person name="Nakayama K."/>
            <person name="Satake H."/>
        </authorList>
    </citation>
    <scope>NUCLEOTIDE SEQUENCE</scope>
</reference>
<dbReference type="CDD" id="cd01650">
    <property type="entry name" value="RT_nLTR_like"/>
    <property type="match status" value="1"/>
</dbReference>
<reference evidence="2" key="2">
    <citation type="submission" date="2022-01" db="EMBL/GenBank/DDBJ databases">
        <authorList>
            <person name="Yamashiro T."/>
            <person name="Shiraishi A."/>
            <person name="Satake H."/>
            <person name="Nakayama K."/>
        </authorList>
    </citation>
    <scope>NUCLEOTIDE SEQUENCE</scope>
</reference>
<evidence type="ECO:0000259" key="1">
    <source>
        <dbReference type="PROSITE" id="PS50878"/>
    </source>
</evidence>
<dbReference type="PANTHER" id="PTHR33116">
    <property type="entry name" value="REVERSE TRANSCRIPTASE ZINC-BINDING DOMAIN-CONTAINING PROTEIN-RELATED-RELATED"/>
    <property type="match status" value="1"/>
</dbReference>
<keyword evidence="2" id="KW-0808">Transferase</keyword>
<dbReference type="InterPro" id="IPR036691">
    <property type="entry name" value="Endo/exonu/phosph_ase_sf"/>
</dbReference>
<sequence>MRDKFNREKKDSAERTSQNSYAYVVKGGFQANGEKDTALVMVLDDSCVNQQDFSCCLNGKVKEFGALVNLKIVVIFRMSFSDVGLKYLGGLWVMLNFNSKEAKEKFLSCVAINTWFAKLIQASSESMILKQDKVMKKVIRIVEQTTSSATRCKKDGTESVGSGHIHKVEVPRTGGSILSLMEELIKMLGNFAFEFVYSESIGNSGGILCVWNPNVFNKKNVIVSDYFIMIHGDWLSNGKSVLIISVYAPQELSEKKMLWDYRNHVIVNWKGEVIIMGDFNEVRHKSERFGSSFNVQGAKVFNSFIVNSNLVEVPLGGCSFTWCHSSASKMSKLDRFLISEAFFRVCPSISAITLDRFLSDHRRILLCESFHNFGPIPFRFFHFWLEVDGFEKLIKDVWHEAPSNSSNAMVNLMQKLKFVKNKIRVWNRLRQSDKNRKNILEQELGNLDSIIDKGNVTEDILSRRSEKRSQLAIRGVMVDGLWVERPDVVKNEFHNHFRRRFEQPNLVRPVLNMEFPIRLTLSQIQDLEVEVSNEEIKKAVWDCGIDKSPGPDGFTFGCNSSFITLIPKIPDAKLVKDFRPICLIESLYKIISKILANRLVLVLGDLVNEVQSAFVADIQILDGPFILNEVYQWCKSKRKQSFILKIDFEKAYDSVRWDYVVDVLSKFGFGKRWCEWIHECFRSSRGSVLVNGSPTAEFQFYKGLKQGDPLAPFIFILVMESLHLSFNRVVDASLFQGIVLNSSMHLSHLFFADDVVFMGQWNSKNIDTIIYVLKCFQRASGLCINVSKSKLMGIAVKDDYVHHAANRLGCGILSTPFMYLGSRVGGNMSRICEWDEIVDKLVGRLSKWKMKTLSIGGRLTLLKAVLGSMSIYHMSIFKVPMKVLHRMESIRSRFFNGVDLNSKKSIWVKWKNVLASKEKGGLGVSSLYALNRALLFKWVWRFITQKELLWSRVIKAIHGEKGRIGCRYNARHKSVWCDIIREVDYVNSQGFDLFSFMQRKVGNGEDTCFWDDVWCGETSLSHSFPRLYALEEDKGISVASKMAHVNLSSSFRRSPRGGAEHSQMEDLLVRLERVELGVSQDRWRWSLEGSGEFSVSSIRKALDDIRLPNVSTQTRWIKEVPIKINVHAWKVRLDCLPTRLNISRRGLAIPSILCPICDGSVESTAHLFFECSLAKATFQKICQWWNLDFREVFSSMGQKEDELNRRYDVQRNMCATGKVTIAMVDKRPFGRLRIATYKQKMGLDIDPKLKYECQKDLNDGRDIVDPYTVDTAGASGIRNWGKLYADPVGTQYLNAEPVSTLTLTELKKKQQLAKETDEKEYELVVDRRV</sequence>
<dbReference type="PANTHER" id="PTHR33116:SF77">
    <property type="entry name" value="RNA-DIRECTED DNA POLYMERASE"/>
    <property type="match status" value="1"/>
</dbReference>
<dbReference type="PROSITE" id="PS50878">
    <property type="entry name" value="RT_POL"/>
    <property type="match status" value="1"/>
</dbReference>
<dbReference type="EMBL" id="BQNB010017304">
    <property type="protein sequence ID" value="GJT61618.1"/>
    <property type="molecule type" value="Genomic_DNA"/>
</dbReference>
<proteinExistence type="predicted"/>
<feature type="domain" description="Reverse transcriptase" evidence="1">
    <location>
        <begin position="547"/>
        <end position="824"/>
    </location>
</feature>
<dbReference type="Pfam" id="PF00078">
    <property type="entry name" value="RVT_1"/>
    <property type="match status" value="1"/>
</dbReference>
<protein>
    <submittedName>
        <fullName evidence="2">RNA-directed DNA polymerase, eukaryota</fullName>
    </submittedName>
</protein>
<dbReference type="GO" id="GO:0003964">
    <property type="term" value="F:RNA-directed DNA polymerase activity"/>
    <property type="evidence" value="ECO:0007669"/>
    <property type="project" value="UniProtKB-KW"/>
</dbReference>
<name>A0ABQ5FEH8_9ASTR</name>
<keyword evidence="3" id="KW-1185">Reference proteome</keyword>
<dbReference type="SUPFAM" id="SSF56219">
    <property type="entry name" value="DNase I-like"/>
    <property type="match status" value="1"/>
</dbReference>
<accession>A0ABQ5FEH8</accession>
<organism evidence="2 3">
    <name type="scientific">Tanacetum coccineum</name>
    <dbReference type="NCBI Taxonomy" id="301880"/>
    <lineage>
        <taxon>Eukaryota</taxon>
        <taxon>Viridiplantae</taxon>
        <taxon>Streptophyta</taxon>
        <taxon>Embryophyta</taxon>
        <taxon>Tracheophyta</taxon>
        <taxon>Spermatophyta</taxon>
        <taxon>Magnoliopsida</taxon>
        <taxon>eudicotyledons</taxon>
        <taxon>Gunneridae</taxon>
        <taxon>Pentapetalae</taxon>
        <taxon>asterids</taxon>
        <taxon>campanulids</taxon>
        <taxon>Asterales</taxon>
        <taxon>Asteraceae</taxon>
        <taxon>Asteroideae</taxon>
        <taxon>Anthemideae</taxon>
        <taxon>Anthemidinae</taxon>
        <taxon>Tanacetum</taxon>
    </lineage>
</organism>
<dbReference type="Proteomes" id="UP001151760">
    <property type="component" value="Unassembled WGS sequence"/>
</dbReference>
<dbReference type="InterPro" id="IPR026960">
    <property type="entry name" value="RVT-Znf"/>
</dbReference>
<comment type="caution">
    <text evidence="2">The sequence shown here is derived from an EMBL/GenBank/DDBJ whole genome shotgun (WGS) entry which is preliminary data.</text>
</comment>
<keyword evidence="2" id="KW-0548">Nucleotidyltransferase</keyword>